<sequence>MRSGEGSIAAKSLWTIGTYVASAGIRFSSSIVLSQLLGPTVLGVVVIAQAARVGTDLLTDLGFEQNVVSSPHGDDPAFLNTVWTMQIVRGVLISLAFASLAPLLAHAYGIDVAVMLAMSAAPFLSSLASTSIYSLSRRMDVRTRNLFELATEVTGLALNVAFAVALKNVWAPIFGILLTLCARSAFSYALPHVRHRLTFHREHAVAILHFSKWIMMSSLALYAAVYIDRLYLGLVVPLAMLGVYGLAKTVSDLPQTVAGRLAFQIVFPFIARNRESFDRAARRDLARTRGQFVALVMLGIGTVMAWSDWAIHILYGRRYEEAGWMLCLLLVGSWIGVLASLNEATVFGHGRPQFVSLANMVRSIVIAIALPTGFALGGLPGALMALPAGEVSRYLLLLRTQRRLGMTFLRQDAAFSLGLAGIAGTWIAIRLAMGLGVPWALMG</sequence>
<proteinExistence type="inferred from homology"/>
<keyword evidence="6 7" id="KW-0472">Membrane</keyword>
<evidence type="ECO:0000256" key="1">
    <source>
        <dbReference type="ARBA" id="ARBA00004651"/>
    </source>
</evidence>
<feature type="transmembrane region" description="Helical" evidence="7">
    <location>
        <begin position="292"/>
        <end position="316"/>
    </location>
</feature>
<dbReference type="RefSeq" id="WP_066701107.1">
    <property type="nucleotide sequence ID" value="NZ_AP018664.1"/>
</dbReference>
<dbReference type="AlphaFoldDB" id="A0A494W662"/>
<evidence type="ECO:0000256" key="7">
    <source>
        <dbReference type="SAM" id="Phobius"/>
    </source>
</evidence>
<keyword evidence="9" id="KW-1185">Reference proteome</keyword>
<evidence type="ECO:0000256" key="6">
    <source>
        <dbReference type="ARBA" id="ARBA00023136"/>
    </source>
</evidence>
<feature type="transmembrane region" description="Helical" evidence="7">
    <location>
        <begin position="203"/>
        <end position="224"/>
    </location>
</feature>
<feature type="transmembrane region" description="Helical" evidence="7">
    <location>
        <begin position="87"/>
        <end position="108"/>
    </location>
</feature>
<evidence type="ECO:0000256" key="4">
    <source>
        <dbReference type="ARBA" id="ARBA00022692"/>
    </source>
</evidence>
<name>A0A494W662_9SPHN</name>
<keyword evidence="3" id="KW-1003">Cell membrane</keyword>
<dbReference type="PANTHER" id="PTHR30250:SF10">
    <property type="entry name" value="LIPOPOLYSACCHARIDE BIOSYNTHESIS PROTEIN WZXC"/>
    <property type="match status" value="1"/>
</dbReference>
<evidence type="ECO:0000256" key="5">
    <source>
        <dbReference type="ARBA" id="ARBA00022989"/>
    </source>
</evidence>
<feature type="transmembrane region" description="Helical" evidence="7">
    <location>
        <begin position="114"/>
        <end position="134"/>
    </location>
</feature>
<dbReference type="PANTHER" id="PTHR30250">
    <property type="entry name" value="PST FAMILY PREDICTED COLANIC ACID TRANSPORTER"/>
    <property type="match status" value="1"/>
</dbReference>
<dbReference type="KEGG" id="sami:SAMIE_1032420"/>
<evidence type="ECO:0008006" key="10">
    <source>
        <dbReference type="Google" id="ProtNLM"/>
    </source>
</evidence>
<feature type="transmembrane region" description="Helical" evidence="7">
    <location>
        <begin position="417"/>
        <end position="441"/>
    </location>
</feature>
<dbReference type="InterPro" id="IPR050833">
    <property type="entry name" value="Poly_Biosynth_Transport"/>
</dbReference>
<evidence type="ECO:0000313" key="8">
    <source>
        <dbReference type="EMBL" id="BBD99741.1"/>
    </source>
</evidence>
<accession>A0A494W662</accession>
<gene>
    <name evidence="8" type="ORF">SAMIE_1032420</name>
</gene>
<dbReference type="Pfam" id="PF13440">
    <property type="entry name" value="Polysacc_synt_3"/>
    <property type="match status" value="1"/>
</dbReference>
<dbReference type="GO" id="GO:0005886">
    <property type="term" value="C:plasma membrane"/>
    <property type="evidence" value="ECO:0007669"/>
    <property type="project" value="UniProtKB-SubCell"/>
</dbReference>
<keyword evidence="4 7" id="KW-0812">Transmembrane</keyword>
<organism evidence="8 9">
    <name type="scientific">Sphingobium amiense</name>
    <dbReference type="NCBI Taxonomy" id="135719"/>
    <lineage>
        <taxon>Bacteria</taxon>
        <taxon>Pseudomonadati</taxon>
        <taxon>Pseudomonadota</taxon>
        <taxon>Alphaproteobacteria</taxon>
        <taxon>Sphingomonadales</taxon>
        <taxon>Sphingomonadaceae</taxon>
        <taxon>Sphingobium</taxon>
    </lineage>
</organism>
<comment type="similarity">
    <text evidence="2">Belongs to the polysaccharide synthase family.</text>
</comment>
<reference evidence="8 9" key="1">
    <citation type="submission" date="2018-05" db="EMBL/GenBank/DDBJ databases">
        <title>Complete Genome Sequence of the Nonylphenol-Degrading Bacterium Sphingobium amiense DSM 16289T.</title>
        <authorList>
            <person name="Ootsuka M."/>
            <person name="Nishizawa T."/>
            <person name="Ohta H."/>
        </authorList>
    </citation>
    <scope>NUCLEOTIDE SEQUENCE [LARGE SCALE GENOMIC DNA]</scope>
    <source>
        <strain evidence="8 9">DSM 16289</strain>
    </source>
</reference>
<evidence type="ECO:0000313" key="9">
    <source>
        <dbReference type="Proteomes" id="UP000279959"/>
    </source>
</evidence>
<evidence type="ECO:0000256" key="2">
    <source>
        <dbReference type="ARBA" id="ARBA00007430"/>
    </source>
</evidence>
<evidence type="ECO:0000256" key="3">
    <source>
        <dbReference type="ARBA" id="ARBA00022475"/>
    </source>
</evidence>
<dbReference type="EMBL" id="AP018664">
    <property type="protein sequence ID" value="BBD99741.1"/>
    <property type="molecule type" value="Genomic_DNA"/>
</dbReference>
<comment type="subcellular location">
    <subcellularLocation>
        <location evidence="1">Cell membrane</location>
        <topology evidence="1">Multi-pass membrane protein</topology>
    </subcellularLocation>
</comment>
<keyword evidence="5 7" id="KW-1133">Transmembrane helix</keyword>
<feature type="transmembrane region" description="Helical" evidence="7">
    <location>
        <begin position="230"/>
        <end position="247"/>
    </location>
</feature>
<dbReference type="Proteomes" id="UP000279959">
    <property type="component" value="Chromosome"/>
</dbReference>
<feature type="transmembrane region" description="Helical" evidence="7">
    <location>
        <begin position="322"/>
        <end position="342"/>
    </location>
</feature>
<protein>
    <recommendedName>
        <fullName evidence="10">Polysaccharide biosynthesis protein</fullName>
    </recommendedName>
</protein>